<protein>
    <submittedName>
        <fullName evidence="1">Uncharacterized protein</fullName>
    </submittedName>
</protein>
<dbReference type="EMBL" id="REGN01007326">
    <property type="protein sequence ID" value="RNA06636.1"/>
    <property type="molecule type" value="Genomic_DNA"/>
</dbReference>
<comment type="caution">
    <text evidence="1">The sequence shown here is derived from an EMBL/GenBank/DDBJ whole genome shotgun (WGS) entry which is preliminary data.</text>
</comment>
<dbReference type="AlphaFoldDB" id="A0A3M7Q5A9"/>
<gene>
    <name evidence="1" type="ORF">BpHYR1_037481</name>
</gene>
<keyword evidence="2" id="KW-1185">Reference proteome</keyword>
<reference evidence="1 2" key="1">
    <citation type="journal article" date="2018" name="Sci. Rep.">
        <title>Genomic signatures of local adaptation to the degree of environmental predictability in rotifers.</title>
        <authorList>
            <person name="Franch-Gras L."/>
            <person name="Hahn C."/>
            <person name="Garcia-Roger E.M."/>
            <person name="Carmona M.J."/>
            <person name="Serra M."/>
            <person name="Gomez A."/>
        </authorList>
    </citation>
    <scope>NUCLEOTIDE SEQUENCE [LARGE SCALE GENOMIC DNA]</scope>
    <source>
        <strain evidence="1">HYR1</strain>
    </source>
</reference>
<proteinExistence type="predicted"/>
<evidence type="ECO:0000313" key="1">
    <source>
        <dbReference type="EMBL" id="RNA06636.1"/>
    </source>
</evidence>
<dbReference type="Proteomes" id="UP000276133">
    <property type="component" value="Unassembled WGS sequence"/>
</dbReference>
<name>A0A3M7Q5A9_BRAPC</name>
<sequence length="167" mass="19138">MPKLCTRTKLTQNVYNEAKSMIDKHERYNEISPLVRIDVKFCVKNLNYHPQRPKRPNSCLLINCCSNYEGLIEFKFITKGNIIDKLELTAFQGNKSQYISGQNDLTFLSNSSSLKLIATRSDSENISLIRQCSKNKYLSNLFEEICSNLAPHADNGQFLNLLNRQAV</sequence>
<evidence type="ECO:0000313" key="2">
    <source>
        <dbReference type="Proteomes" id="UP000276133"/>
    </source>
</evidence>
<organism evidence="1 2">
    <name type="scientific">Brachionus plicatilis</name>
    <name type="common">Marine rotifer</name>
    <name type="synonym">Brachionus muelleri</name>
    <dbReference type="NCBI Taxonomy" id="10195"/>
    <lineage>
        <taxon>Eukaryota</taxon>
        <taxon>Metazoa</taxon>
        <taxon>Spiralia</taxon>
        <taxon>Gnathifera</taxon>
        <taxon>Rotifera</taxon>
        <taxon>Eurotatoria</taxon>
        <taxon>Monogononta</taxon>
        <taxon>Pseudotrocha</taxon>
        <taxon>Ploima</taxon>
        <taxon>Brachionidae</taxon>
        <taxon>Brachionus</taxon>
    </lineage>
</organism>
<accession>A0A3M7Q5A9</accession>